<sequence length="78" mass="8229">MADGDGVAGHLDLAGEAAMHAVVREQMRVSLDAAQIVDGNGDDVVPPALDNGAQHQAPDPSKTIDRDLNGHDLLPFRY</sequence>
<evidence type="ECO:0000313" key="2">
    <source>
        <dbReference type="EMBL" id="OIQ66712.1"/>
    </source>
</evidence>
<feature type="region of interest" description="Disordered" evidence="1">
    <location>
        <begin position="42"/>
        <end position="69"/>
    </location>
</feature>
<protein>
    <submittedName>
        <fullName evidence="2">Uncharacterized protein</fullName>
    </submittedName>
</protein>
<evidence type="ECO:0000256" key="1">
    <source>
        <dbReference type="SAM" id="MobiDB-lite"/>
    </source>
</evidence>
<gene>
    <name evidence="2" type="ORF">GALL_517160</name>
</gene>
<accession>A0A1J5P7H4</accession>
<proteinExistence type="predicted"/>
<reference evidence="2" key="1">
    <citation type="submission" date="2016-10" db="EMBL/GenBank/DDBJ databases">
        <title>Sequence of Gallionella enrichment culture.</title>
        <authorList>
            <person name="Poehlein A."/>
            <person name="Muehling M."/>
            <person name="Daniel R."/>
        </authorList>
    </citation>
    <scope>NUCLEOTIDE SEQUENCE</scope>
</reference>
<dbReference type="AlphaFoldDB" id="A0A1J5P7H4"/>
<organism evidence="2">
    <name type="scientific">mine drainage metagenome</name>
    <dbReference type="NCBI Taxonomy" id="410659"/>
    <lineage>
        <taxon>unclassified sequences</taxon>
        <taxon>metagenomes</taxon>
        <taxon>ecological metagenomes</taxon>
    </lineage>
</organism>
<comment type="caution">
    <text evidence="2">The sequence shown here is derived from an EMBL/GenBank/DDBJ whole genome shotgun (WGS) entry which is preliminary data.</text>
</comment>
<name>A0A1J5P7H4_9ZZZZ</name>
<dbReference type="EMBL" id="MLJW01006412">
    <property type="protein sequence ID" value="OIQ66712.1"/>
    <property type="molecule type" value="Genomic_DNA"/>
</dbReference>